<reference evidence="3" key="1">
    <citation type="submission" date="2016-10" db="EMBL/GenBank/DDBJ databases">
        <authorList>
            <person name="Varghese N."/>
            <person name="Submissions S."/>
        </authorList>
    </citation>
    <scope>NUCLEOTIDE SEQUENCE [LARGE SCALE GENOMIC DNA]</scope>
    <source>
        <strain evidence="3">CGMCC 4.3525</strain>
    </source>
</reference>
<organism evidence="2 3">
    <name type="scientific">Lentzea xinjiangensis</name>
    <dbReference type="NCBI Taxonomy" id="402600"/>
    <lineage>
        <taxon>Bacteria</taxon>
        <taxon>Bacillati</taxon>
        <taxon>Actinomycetota</taxon>
        <taxon>Actinomycetes</taxon>
        <taxon>Pseudonocardiales</taxon>
        <taxon>Pseudonocardiaceae</taxon>
        <taxon>Lentzea</taxon>
    </lineage>
</organism>
<evidence type="ECO:0000313" key="2">
    <source>
        <dbReference type="EMBL" id="SES37508.1"/>
    </source>
</evidence>
<name>A0A1H9WU92_9PSEU</name>
<dbReference type="EMBL" id="FOFR01000044">
    <property type="protein sequence ID" value="SES37508.1"/>
    <property type="molecule type" value="Genomic_DNA"/>
</dbReference>
<protein>
    <submittedName>
        <fullName evidence="2">Uncharacterized protein</fullName>
    </submittedName>
</protein>
<gene>
    <name evidence="2" type="ORF">SAMN05216188_1447</name>
</gene>
<evidence type="ECO:0000256" key="1">
    <source>
        <dbReference type="SAM" id="Coils"/>
    </source>
</evidence>
<dbReference type="RefSeq" id="WP_089962520.1">
    <property type="nucleotide sequence ID" value="NZ_FOFR01000044.1"/>
</dbReference>
<evidence type="ECO:0000313" key="3">
    <source>
        <dbReference type="Proteomes" id="UP000199352"/>
    </source>
</evidence>
<keyword evidence="3" id="KW-1185">Reference proteome</keyword>
<feature type="coiled-coil region" evidence="1">
    <location>
        <begin position="17"/>
        <end position="51"/>
    </location>
</feature>
<keyword evidence="1" id="KW-0175">Coiled coil</keyword>
<dbReference type="Proteomes" id="UP000199352">
    <property type="component" value="Unassembled WGS sequence"/>
</dbReference>
<sequence>MLFNTDECLAAARERLRYEVREELEEVAEQYAELENKRNDLIRRIKAFGDSDRYVASRARLSHTAVQNITKQVRA</sequence>
<accession>A0A1H9WU92</accession>
<proteinExistence type="predicted"/>
<dbReference type="AlphaFoldDB" id="A0A1H9WU92"/>